<dbReference type="InterPro" id="IPR021765">
    <property type="entry name" value="UstYa-like"/>
</dbReference>
<dbReference type="InParanoid" id="A0A0H2RTJ4"/>
<dbReference type="STRING" id="27342.A0A0H2RTJ4"/>
<evidence type="ECO:0000313" key="4">
    <source>
        <dbReference type="EMBL" id="KLO15164.1"/>
    </source>
</evidence>
<accession>A0A0H2RTJ4</accession>
<name>A0A0H2RTJ4_9AGAM</name>
<sequence>MASKIVKRVALATSFLVLISGFGLWYFHPDFDLRNSQSKVKASSTWDIGDLGNVRMLIENTKRYQLDTEEGGKEWESLVPEDGGIVFQERNEDTGELEAYTVSMFHELRCLNVIRLELVRPTRFEQPPPNEPLVTHCLNYIRQTVLCRSDLYVENVKTPIGPHDVDITHVRTCKDWNKVYDAAANRFALKDF</sequence>
<gene>
    <name evidence="4" type="ORF">SCHPADRAFT_938889</name>
</gene>
<dbReference type="EMBL" id="KQ085933">
    <property type="protein sequence ID" value="KLO15164.1"/>
    <property type="molecule type" value="Genomic_DNA"/>
</dbReference>
<comment type="pathway">
    <text evidence="1">Mycotoxin biosynthesis.</text>
</comment>
<comment type="similarity">
    <text evidence="3">Belongs to the ustYa family.</text>
</comment>
<dbReference type="PANTHER" id="PTHR33365:SF11">
    <property type="entry name" value="TAT PATHWAY SIGNAL SEQUENCE"/>
    <property type="match status" value="1"/>
</dbReference>
<organism evidence="4 5">
    <name type="scientific">Schizopora paradoxa</name>
    <dbReference type="NCBI Taxonomy" id="27342"/>
    <lineage>
        <taxon>Eukaryota</taxon>
        <taxon>Fungi</taxon>
        <taxon>Dikarya</taxon>
        <taxon>Basidiomycota</taxon>
        <taxon>Agaricomycotina</taxon>
        <taxon>Agaricomycetes</taxon>
        <taxon>Hymenochaetales</taxon>
        <taxon>Schizoporaceae</taxon>
        <taxon>Schizopora</taxon>
    </lineage>
</organism>
<dbReference type="GO" id="GO:0016491">
    <property type="term" value="F:oxidoreductase activity"/>
    <property type="evidence" value="ECO:0007669"/>
    <property type="project" value="UniProtKB-KW"/>
</dbReference>
<proteinExistence type="inferred from homology"/>
<evidence type="ECO:0000256" key="2">
    <source>
        <dbReference type="ARBA" id="ARBA00023002"/>
    </source>
</evidence>
<protein>
    <submittedName>
        <fullName evidence="4">Uncharacterized protein</fullName>
    </submittedName>
</protein>
<dbReference type="OrthoDB" id="3687641at2759"/>
<evidence type="ECO:0000256" key="3">
    <source>
        <dbReference type="ARBA" id="ARBA00035112"/>
    </source>
</evidence>
<dbReference type="PANTHER" id="PTHR33365">
    <property type="entry name" value="YALI0B05434P"/>
    <property type="match status" value="1"/>
</dbReference>
<reference evidence="4 5" key="1">
    <citation type="submission" date="2015-04" db="EMBL/GenBank/DDBJ databases">
        <title>Complete genome sequence of Schizopora paradoxa KUC8140, a cosmopolitan wood degrader in East Asia.</title>
        <authorList>
            <consortium name="DOE Joint Genome Institute"/>
            <person name="Min B."/>
            <person name="Park H."/>
            <person name="Jang Y."/>
            <person name="Kim J.-J."/>
            <person name="Kim K.H."/>
            <person name="Pangilinan J."/>
            <person name="Lipzen A."/>
            <person name="Riley R."/>
            <person name="Grigoriev I.V."/>
            <person name="Spatafora J.W."/>
            <person name="Choi I.-G."/>
        </authorList>
    </citation>
    <scope>NUCLEOTIDE SEQUENCE [LARGE SCALE GENOMIC DNA]</scope>
    <source>
        <strain evidence="4 5">KUC8140</strain>
    </source>
</reference>
<dbReference type="GO" id="GO:0043386">
    <property type="term" value="P:mycotoxin biosynthetic process"/>
    <property type="evidence" value="ECO:0007669"/>
    <property type="project" value="InterPro"/>
</dbReference>
<evidence type="ECO:0000256" key="1">
    <source>
        <dbReference type="ARBA" id="ARBA00004685"/>
    </source>
</evidence>
<dbReference type="Pfam" id="PF11807">
    <property type="entry name" value="UstYa"/>
    <property type="match status" value="1"/>
</dbReference>
<keyword evidence="2" id="KW-0560">Oxidoreductase</keyword>
<dbReference type="Proteomes" id="UP000053477">
    <property type="component" value="Unassembled WGS sequence"/>
</dbReference>
<keyword evidence="5" id="KW-1185">Reference proteome</keyword>
<evidence type="ECO:0000313" key="5">
    <source>
        <dbReference type="Proteomes" id="UP000053477"/>
    </source>
</evidence>
<dbReference type="AlphaFoldDB" id="A0A0H2RTJ4"/>